<accession>W2R4N9</accession>
<organism evidence="2 3">
    <name type="scientific">Phytophthora nicotianae (strain INRA-310)</name>
    <name type="common">Phytophthora parasitica</name>
    <dbReference type="NCBI Taxonomy" id="761204"/>
    <lineage>
        <taxon>Eukaryota</taxon>
        <taxon>Sar</taxon>
        <taxon>Stramenopiles</taxon>
        <taxon>Oomycota</taxon>
        <taxon>Peronosporomycetes</taxon>
        <taxon>Peronosporales</taxon>
        <taxon>Peronosporaceae</taxon>
        <taxon>Phytophthora</taxon>
    </lineage>
</organism>
<reference evidence="2 3" key="2">
    <citation type="submission" date="2013-11" db="EMBL/GenBank/DDBJ databases">
        <title>The Genome Sequence of Phytophthora parasitica INRA-310.</title>
        <authorList>
            <consortium name="The Broad Institute Genomics Platform"/>
            <person name="Russ C."/>
            <person name="Tyler B."/>
            <person name="Panabieres F."/>
            <person name="Shan W."/>
            <person name="Tripathy S."/>
            <person name="Grunwald N."/>
            <person name="Machado M."/>
            <person name="Johnson C.S."/>
            <person name="Arredondo F."/>
            <person name="Hong C."/>
            <person name="Coffey M."/>
            <person name="Young S.K."/>
            <person name="Zeng Q."/>
            <person name="Gargeya S."/>
            <person name="Fitzgerald M."/>
            <person name="Abouelleil A."/>
            <person name="Alvarado L."/>
            <person name="Chapman S.B."/>
            <person name="Gainer-Dewar J."/>
            <person name="Goldberg J."/>
            <person name="Griggs A."/>
            <person name="Gujja S."/>
            <person name="Hansen M."/>
            <person name="Howarth C."/>
            <person name="Imamovic A."/>
            <person name="Ireland A."/>
            <person name="Larimer J."/>
            <person name="McCowan C."/>
            <person name="Murphy C."/>
            <person name="Pearson M."/>
            <person name="Poon T.W."/>
            <person name="Priest M."/>
            <person name="Roberts A."/>
            <person name="Saif S."/>
            <person name="Shea T."/>
            <person name="Sykes S."/>
            <person name="Wortman J."/>
            <person name="Nusbaum C."/>
            <person name="Birren B."/>
        </authorList>
    </citation>
    <scope>NUCLEOTIDE SEQUENCE [LARGE SCALE GENOMIC DNA]</scope>
    <source>
        <strain evidence="2 3">INRA-310</strain>
    </source>
</reference>
<evidence type="ECO:0000256" key="1">
    <source>
        <dbReference type="SAM" id="MobiDB-lite"/>
    </source>
</evidence>
<evidence type="ECO:0000313" key="2">
    <source>
        <dbReference type="EMBL" id="ETN20318.1"/>
    </source>
</evidence>
<dbReference type="EMBL" id="KI669564">
    <property type="protein sequence ID" value="ETN20318.1"/>
    <property type="molecule type" value="Genomic_DNA"/>
</dbReference>
<protein>
    <submittedName>
        <fullName evidence="2">Uncharacterized protein</fullName>
    </submittedName>
</protein>
<feature type="region of interest" description="Disordered" evidence="1">
    <location>
        <begin position="166"/>
        <end position="196"/>
    </location>
</feature>
<sequence length="196" mass="20479">MALENPPTSASELTSLPSMGWMRFARDLFDVSIEQICILSGIQRMESEAEELRELHAPNTTENGSKCMLANSASLLMALQTHKSIGFGGEVAPNLSAISDVEGIQAGRTATSLAVREREEGLTGTGGCRASTPVRGRFEREPPGSSLRVCRDPVSGSDVVSAVLDSAAEGEEASPYSIGTSSMSDPKSICSGAAVA</sequence>
<gene>
    <name evidence="2" type="ORF">PPTG_21274</name>
</gene>
<proteinExistence type="predicted"/>
<dbReference type="AlphaFoldDB" id="W2R4N9"/>
<name>W2R4N9_PHYN3</name>
<reference evidence="3" key="1">
    <citation type="submission" date="2011-12" db="EMBL/GenBank/DDBJ databases">
        <authorList>
            <consortium name="The Broad Institute Genome Sequencing Platform"/>
            <person name="Russ C."/>
            <person name="Tyler B."/>
            <person name="Panabieres F."/>
            <person name="Shan W."/>
            <person name="Tripathy S."/>
            <person name="Grunwald N."/>
            <person name="Machado M."/>
            <person name="Young S.K."/>
            <person name="Zeng Q."/>
            <person name="Gargeya S."/>
            <person name="Fitzgerald M."/>
            <person name="Haas B."/>
            <person name="Abouelleil A."/>
            <person name="Alvarado L."/>
            <person name="Arachchi H.M."/>
            <person name="Berlin A."/>
            <person name="Chapman S.B."/>
            <person name="Gearin G."/>
            <person name="Goldberg J."/>
            <person name="Griggs A."/>
            <person name="Gujja S."/>
            <person name="Hansen M."/>
            <person name="Heiman D."/>
            <person name="Howarth C."/>
            <person name="Larimer J."/>
            <person name="Lui A."/>
            <person name="MacDonald P.J.P."/>
            <person name="McCowen C."/>
            <person name="Montmayeur A."/>
            <person name="Murphy C."/>
            <person name="Neiman D."/>
            <person name="Pearson M."/>
            <person name="Priest M."/>
            <person name="Roberts A."/>
            <person name="Saif S."/>
            <person name="Shea T."/>
            <person name="Sisk P."/>
            <person name="Stolte C."/>
            <person name="Sykes S."/>
            <person name="Wortman J."/>
            <person name="Nusbaum C."/>
            <person name="Birren B."/>
        </authorList>
    </citation>
    <scope>NUCLEOTIDE SEQUENCE [LARGE SCALE GENOMIC DNA]</scope>
    <source>
        <strain evidence="3">INRA-310</strain>
    </source>
</reference>
<evidence type="ECO:0000313" key="3">
    <source>
        <dbReference type="Proteomes" id="UP000018817"/>
    </source>
</evidence>
<dbReference type="Proteomes" id="UP000018817">
    <property type="component" value="Unassembled WGS sequence"/>
</dbReference>
<dbReference type="GeneID" id="20189873"/>
<dbReference type="RefSeq" id="XP_008894775.1">
    <property type="nucleotide sequence ID" value="XM_008896527.1"/>
</dbReference>
<dbReference type="VEuPathDB" id="FungiDB:PPTG_21274"/>
<dbReference type="OrthoDB" id="122480at2759"/>